<comment type="caution">
    <text evidence="2">The sequence shown here is derived from an EMBL/GenBank/DDBJ whole genome shotgun (WGS) entry which is preliminary data.</text>
</comment>
<feature type="region of interest" description="Disordered" evidence="1">
    <location>
        <begin position="37"/>
        <end position="77"/>
    </location>
</feature>
<evidence type="ECO:0000313" key="3">
    <source>
        <dbReference type="Proteomes" id="UP001295740"/>
    </source>
</evidence>
<evidence type="ECO:0000256" key="1">
    <source>
        <dbReference type="SAM" id="MobiDB-lite"/>
    </source>
</evidence>
<dbReference type="AlphaFoldDB" id="A0AAI8VMM1"/>
<evidence type="ECO:0000313" key="2">
    <source>
        <dbReference type="EMBL" id="CAJ2510631.1"/>
    </source>
</evidence>
<dbReference type="EMBL" id="CAUWAG010000018">
    <property type="protein sequence ID" value="CAJ2510631.1"/>
    <property type="molecule type" value="Genomic_DNA"/>
</dbReference>
<organism evidence="2 3">
    <name type="scientific">Anthostomella pinea</name>
    <dbReference type="NCBI Taxonomy" id="933095"/>
    <lineage>
        <taxon>Eukaryota</taxon>
        <taxon>Fungi</taxon>
        <taxon>Dikarya</taxon>
        <taxon>Ascomycota</taxon>
        <taxon>Pezizomycotina</taxon>
        <taxon>Sordariomycetes</taxon>
        <taxon>Xylariomycetidae</taxon>
        <taxon>Xylariales</taxon>
        <taxon>Xylariaceae</taxon>
        <taxon>Anthostomella</taxon>
    </lineage>
</organism>
<sequence length="77" mass="8751">MDSQTNPTYSEEDYRISVDDVMYMVRINAAIMDARHNSKGDIPRCVTKLSPSPDPTQKMSKRSTEPCQPDLKGGWRC</sequence>
<name>A0AAI8VMM1_9PEZI</name>
<proteinExistence type="predicted"/>
<keyword evidence="3" id="KW-1185">Reference proteome</keyword>
<dbReference type="Proteomes" id="UP001295740">
    <property type="component" value="Unassembled WGS sequence"/>
</dbReference>
<protein>
    <submittedName>
        <fullName evidence="2">Uu.00g062560.m01.CDS01</fullName>
    </submittedName>
</protein>
<accession>A0AAI8VMM1</accession>
<reference evidence="2" key="1">
    <citation type="submission" date="2023-10" db="EMBL/GenBank/DDBJ databases">
        <authorList>
            <person name="Hackl T."/>
        </authorList>
    </citation>
    <scope>NUCLEOTIDE SEQUENCE</scope>
</reference>
<gene>
    <name evidence="2" type="ORF">KHLLAP_LOCUS11099</name>
</gene>